<sequence>MLFLATALTLTAATALAGAMGATRVLGRTSLAATSTPVPTEVAFALEEGSRDNTVFLMAAGAAMKTIHDLGNQPRWTSNSRVSVVTFKSDARIAVPLTSDLLSTETAIQKLNAREGGGTCIGCAIRIAQIQFNAAGTAGAHRFIVVLTAGNEGEFNTYAGVAADVKKAGVTVLAVGLGLKPNMDTINNLASDVPGVQTAFRLGGDIAASIGALIPSQPSPGPSESASPSPSTSPSPSASPSASTSPSVSTSPSESASPSETPTASPTETTTPSATPTPSPTETTTPSETPTASPTETTRPTASATASASPTATPTASASSPAGSVPSPTETTTSAGVTVVDSNGQPLAATPVLSTGARVGISASGFRAGETVSATVFSTPRSLPATTAGADGSVSYAFTVPANLEPGVHKLVLSGASAHKVVVFTVTAATGSTSPAASDGGMLAKTGVGIGELVLLALGLLLVGAVAVRYGHHLRDRSSA</sequence>
<evidence type="ECO:0000259" key="4">
    <source>
        <dbReference type="PROSITE" id="PS50234"/>
    </source>
</evidence>
<evidence type="ECO:0000256" key="3">
    <source>
        <dbReference type="SAM" id="SignalP"/>
    </source>
</evidence>
<proteinExistence type="predicted"/>
<protein>
    <submittedName>
        <fullName evidence="5">VWA domain-containing protein</fullName>
    </submittedName>
</protein>
<keyword evidence="2" id="KW-1133">Transmembrane helix</keyword>
<dbReference type="Gene3D" id="3.40.50.410">
    <property type="entry name" value="von Willebrand factor, type A domain"/>
    <property type="match status" value="1"/>
</dbReference>
<dbReference type="PROSITE" id="PS50234">
    <property type="entry name" value="VWFA"/>
    <property type="match status" value="1"/>
</dbReference>
<dbReference type="Pfam" id="PF00092">
    <property type="entry name" value="VWA"/>
    <property type="match status" value="1"/>
</dbReference>
<keyword evidence="2" id="KW-0812">Transmembrane</keyword>
<feature type="region of interest" description="Disordered" evidence="1">
    <location>
        <begin position="211"/>
        <end position="336"/>
    </location>
</feature>
<keyword evidence="6" id="KW-1185">Reference proteome</keyword>
<evidence type="ECO:0000313" key="5">
    <source>
        <dbReference type="EMBL" id="NJC70742.1"/>
    </source>
</evidence>
<feature type="compositionally biased region" description="Low complexity" evidence="1">
    <location>
        <begin position="222"/>
        <end position="329"/>
    </location>
</feature>
<feature type="transmembrane region" description="Helical" evidence="2">
    <location>
        <begin position="453"/>
        <end position="471"/>
    </location>
</feature>
<keyword evidence="3" id="KW-0732">Signal</keyword>
<accession>A0ABX0XXG7</accession>
<dbReference type="InterPro" id="IPR002035">
    <property type="entry name" value="VWF_A"/>
</dbReference>
<feature type="domain" description="VWFA" evidence="4">
    <location>
        <begin position="41"/>
        <end position="200"/>
    </location>
</feature>
<keyword evidence="2" id="KW-0472">Membrane</keyword>
<evidence type="ECO:0000313" key="6">
    <source>
        <dbReference type="Proteomes" id="UP000722989"/>
    </source>
</evidence>
<gene>
    <name evidence="5" type="ORF">HC031_13605</name>
</gene>
<dbReference type="CDD" id="cd00198">
    <property type="entry name" value="vWFA"/>
    <property type="match status" value="1"/>
</dbReference>
<reference evidence="5 6" key="1">
    <citation type="submission" date="2020-03" db="EMBL/GenBank/DDBJ databases">
        <title>WGS of the type strain of Planosporangium spp.</title>
        <authorList>
            <person name="Thawai C."/>
        </authorList>
    </citation>
    <scope>NUCLEOTIDE SEQUENCE [LARGE SCALE GENOMIC DNA]</scope>
    <source>
        <strain evidence="5 6">TBRC 5610</strain>
    </source>
</reference>
<feature type="signal peptide" evidence="3">
    <location>
        <begin position="1"/>
        <end position="17"/>
    </location>
</feature>
<dbReference type="SUPFAM" id="SSF53300">
    <property type="entry name" value="vWA-like"/>
    <property type="match status" value="1"/>
</dbReference>
<evidence type="ECO:0000256" key="1">
    <source>
        <dbReference type="SAM" id="MobiDB-lite"/>
    </source>
</evidence>
<dbReference type="SMART" id="SM00327">
    <property type="entry name" value="VWA"/>
    <property type="match status" value="1"/>
</dbReference>
<dbReference type="Proteomes" id="UP000722989">
    <property type="component" value="Unassembled WGS sequence"/>
</dbReference>
<dbReference type="RefSeq" id="WP_167925657.1">
    <property type="nucleotide sequence ID" value="NZ_JAATVY010000008.1"/>
</dbReference>
<comment type="caution">
    <text evidence="5">The sequence shown here is derived from an EMBL/GenBank/DDBJ whole genome shotgun (WGS) entry which is preliminary data.</text>
</comment>
<name>A0ABX0XXG7_9ACTN</name>
<organism evidence="5 6">
    <name type="scientific">Planosporangium thailandense</name>
    <dbReference type="NCBI Taxonomy" id="765197"/>
    <lineage>
        <taxon>Bacteria</taxon>
        <taxon>Bacillati</taxon>
        <taxon>Actinomycetota</taxon>
        <taxon>Actinomycetes</taxon>
        <taxon>Micromonosporales</taxon>
        <taxon>Micromonosporaceae</taxon>
        <taxon>Planosporangium</taxon>
    </lineage>
</organism>
<evidence type="ECO:0000256" key="2">
    <source>
        <dbReference type="SAM" id="Phobius"/>
    </source>
</evidence>
<dbReference type="InterPro" id="IPR036465">
    <property type="entry name" value="vWFA_dom_sf"/>
</dbReference>
<feature type="chain" id="PRO_5045421589" evidence="3">
    <location>
        <begin position="18"/>
        <end position="480"/>
    </location>
</feature>
<dbReference type="EMBL" id="JAATVY010000008">
    <property type="protein sequence ID" value="NJC70742.1"/>
    <property type="molecule type" value="Genomic_DNA"/>
</dbReference>